<keyword evidence="5 9" id="KW-0798">TonB box</keyword>
<dbReference type="Gene3D" id="2.170.130.10">
    <property type="entry name" value="TonB-dependent receptor, plug domain"/>
    <property type="match status" value="1"/>
</dbReference>
<keyword evidence="2 8" id="KW-0813">Transport</keyword>
<organism evidence="13 15">
    <name type="scientific">Phocaeicola vulgatus</name>
    <name type="common">Bacteroides vulgatus</name>
    <dbReference type="NCBI Taxonomy" id="821"/>
    <lineage>
        <taxon>Bacteria</taxon>
        <taxon>Pseudomonadati</taxon>
        <taxon>Bacteroidota</taxon>
        <taxon>Bacteroidia</taxon>
        <taxon>Bacteroidales</taxon>
        <taxon>Bacteroidaceae</taxon>
        <taxon>Phocaeicola</taxon>
    </lineage>
</organism>
<keyword evidence="4 8" id="KW-0812">Transmembrane</keyword>
<comment type="similarity">
    <text evidence="8 9">Belongs to the TonB-dependent receptor family.</text>
</comment>
<dbReference type="PROSITE" id="PS52016">
    <property type="entry name" value="TONB_DEPENDENT_REC_3"/>
    <property type="match status" value="1"/>
</dbReference>
<dbReference type="SUPFAM" id="SSF56935">
    <property type="entry name" value="Porins"/>
    <property type="match status" value="1"/>
</dbReference>
<dbReference type="EMBL" id="QRMN01000102">
    <property type="protein sequence ID" value="RHJ68311.1"/>
    <property type="molecule type" value="Genomic_DNA"/>
</dbReference>
<keyword evidence="7 8" id="KW-0998">Cell outer membrane</keyword>
<evidence type="ECO:0000256" key="8">
    <source>
        <dbReference type="PROSITE-ProRule" id="PRU01360"/>
    </source>
</evidence>
<evidence type="ECO:0000256" key="3">
    <source>
        <dbReference type="ARBA" id="ARBA00022452"/>
    </source>
</evidence>
<protein>
    <submittedName>
        <fullName evidence="13">TonB-dependent receptor</fullName>
    </submittedName>
</protein>
<keyword evidence="10" id="KW-0732">Signal</keyword>
<dbReference type="InterPro" id="IPR023996">
    <property type="entry name" value="TonB-dep_OMP_SusC/RagA"/>
</dbReference>
<feature type="domain" description="TonB-dependent receptor-like beta-barrel" evidence="11">
    <location>
        <begin position="394"/>
        <end position="800"/>
    </location>
</feature>
<dbReference type="InterPro" id="IPR039426">
    <property type="entry name" value="TonB-dep_rcpt-like"/>
</dbReference>
<evidence type="ECO:0000313" key="15">
    <source>
        <dbReference type="Proteomes" id="UP000283429"/>
    </source>
</evidence>
<dbReference type="Pfam" id="PF07715">
    <property type="entry name" value="Plug"/>
    <property type="match status" value="1"/>
</dbReference>
<dbReference type="InterPro" id="IPR023997">
    <property type="entry name" value="TonB-dep_OMP_SusC/RagA_CS"/>
</dbReference>
<evidence type="ECO:0000256" key="1">
    <source>
        <dbReference type="ARBA" id="ARBA00004571"/>
    </source>
</evidence>
<dbReference type="FunFam" id="2.170.130.10:FF:000003">
    <property type="entry name" value="SusC/RagA family TonB-linked outer membrane protein"/>
    <property type="match status" value="1"/>
</dbReference>
<gene>
    <name evidence="14" type="ORF">DW105_22175</name>
    <name evidence="13" type="ORF">DW783_22730</name>
</gene>
<evidence type="ECO:0000256" key="6">
    <source>
        <dbReference type="ARBA" id="ARBA00023136"/>
    </source>
</evidence>
<dbReference type="Proteomes" id="UP000283958">
    <property type="component" value="Unassembled WGS sequence"/>
</dbReference>
<evidence type="ECO:0000256" key="2">
    <source>
        <dbReference type="ARBA" id="ARBA00022448"/>
    </source>
</evidence>
<evidence type="ECO:0000256" key="7">
    <source>
        <dbReference type="ARBA" id="ARBA00023237"/>
    </source>
</evidence>
<evidence type="ECO:0000256" key="10">
    <source>
        <dbReference type="SAM" id="SignalP"/>
    </source>
</evidence>
<dbReference type="GO" id="GO:0009279">
    <property type="term" value="C:cell outer membrane"/>
    <property type="evidence" value="ECO:0007669"/>
    <property type="project" value="UniProtKB-SubCell"/>
</dbReference>
<dbReference type="InterPro" id="IPR008969">
    <property type="entry name" value="CarboxyPept-like_regulatory"/>
</dbReference>
<evidence type="ECO:0000313" key="14">
    <source>
        <dbReference type="EMBL" id="RHJ68311.1"/>
    </source>
</evidence>
<dbReference type="Gene3D" id="2.40.170.20">
    <property type="entry name" value="TonB-dependent receptor, beta-barrel domain"/>
    <property type="match status" value="1"/>
</dbReference>
<name>A0A414GPG8_PHOVU</name>
<evidence type="ECO:0000256" key="4">
    <source>
        <dbReference type="ARBA" id="ARBA00022692"/>
    </source>
</evidence>
<dbReference type="NCBIfam" id="TIGR04056">
    <property type="entry name" value="OMP_RagA_SusC"/>
    <property type="match status" value="1"/>
</dbReference>
<evidence type="ECO:0000313" key="13">
    <source>
        <dbReference type="EMBL" id="RHD70703.1"/>
    </source>
</evidence>
<dbReference type="InterPro" id="IPR037066">
    <property type="entry name" value="Plug_dom_sf"/>
</dbReference>
<evidence type="ECO:0000259" key="11">
    <source>
        <dbReference type="Pfam" id="PF00593"/>
    </source>
</evidence>
<dbReference type="SUPFAM" id="SSF49464">
    <property type="entry name" value="Carboxypeptidase regulatory domain-like"/>
    <property type="match status" value="1"/>
</dbReference>
<proteinExistence type="inferred from homology"/>
<reference evidence="15 16" key="1">
    <citation type="submission" date="2018-08" db="EMBL/GenBank/DDBJ databases">
        <title>A genome reference for cultivated species of the human gut microbiota.</title>
        <authorList>
            <person name="Zou Y."/>
            <person name="Xue W."/>
            <person name="Luo G."/>
        </authorList>
    </citation>
    <scope>NUCLEOTIDE SEQUENCE [LARGE SCALE GENOMIC DNA]</scope>
    <source>
        <strain evidence="14 16">AM09-18</strain>
        <strain evidence="13 15">AM30-40</strain>
    </source>
</reference>
<feature type="chain" id="PRO_5036105101" evidence="10">
    <location>
        <begin position="29"/>
        <end position="1020"/>
    </location>
</feature>
<dbReference type="NCBIfam" id="TIGR04057">
    <property type="entry name" value="SusC_RagA_signa"/>
    <property type="match status" value="1"/>
</dbReference>
<dbReference type="EMBL" id="QSJM01000117">
    <property type="protein sequence ID" value="RHD70703.1"/>
    <property type="molecule type" value="Genomic_DNA"/>
</dbReference>
<keyword evidence="6 8" id="KW-0472">Membrane</keyword>
<accession>A0A414GPG8</accession>
<feature type="signal peptide" evidence="10">
    <location>
        <begin position="1"/>
        <end position="28"/>
    </location>
</feature>
<dbReference type="Pfam" id="PF00593">
    <property type="entry name" value="TonB_dep_Rec_b-barrel"/>
    <property type="match status" value="1"/>
</dbReference>
<evidence type="ECO:0000256" key="5">
    <source>
        <dbReference type="ARBA" id="ARBA00023077"/>
    </source>
</evidence>
<dbReference type="AlphaFoldDB" id="A0A414GPG8"/>
<evidence type="ECO:0000256" key="9">
    <source>
        <dbReference type="RuleBase" id="RU003357"/>
    </source>
</evidence>
<dbReference type="InterPro" id="IPR036942">
    <property type="entry name" value="Beta-barrel_TonB_sf"/>
</dbReference>
<dbReference type="Pfam" id="PF13715">
    <property type="entry name" value="CarbopepD_reg_2"/>
    <property type="match status" value="1"/>
</dbReference>
<feature type="domain" description="TonB-dependent receptor plug" evidence="12">
    <location>
        <begin position="136"/>
        <end position="243"/>
    </location>
</feature>
<keyword evidence="3 8" id="KW-1134">Transmembrane beta strand</keyword>
<dbReference type="Gene3D" id="2.60.40.1120">
    <property type="entry name" value="Carboxypeptidase-like, regulatory domain"/>
    <property type="match status" value="1"/>
</dbReference>
<keyword evidence="13" id="KW-0675">Receptor</keyword>
<dbReference type="InterPro" id="IPR000531">
    <property type="entry name" value="Beta-barrel_TonB"/>
</dbReference>
<comment type="caution">
    <text evidence="13">The sequence shown here is derived from an EMBL/GenBank/DDBJ whole genome shotgun (WGS) entry which is preliminary data.</text>
</comment>
<evidence type="ECO:0000259" key="12">
    <source>
        <dbReference type="Pfam" id="PF07715"/>
    </source>
</evidence>
<sequence length="1020" mass="113260">MKIKTLTQRGKYTLLAGVLGMISIPSSAIPTGMADVSLPTIAQQTAKIKGKVLDARTGEPVIGANVVVKGTTNGSITNFDGEYELTAPIGSTLSISFIGYKSIEVKATGGLQTIKLDEDSEALDEVIVVGYTTQRKESLTGSMNNIKSEKLKDITTPSVENLLNGKVPGVYVAPGSGQPGSSGAVVIRGQATLNGTTSPLWVIDGVIVGSDAGQLNPADIESMTILKDAASTAIYGSQGANGVIVVTTKSGRAEKMTIEASVKLGVSSLNNGNLEVMNGAELYDYYASFQNANEISFPRWNKDLRDSNFSWWDLATQNGLTQEYNVSLRGGNEKMQSYLSVGYYDEEGAVKGYDYSRYNFRLKTTYKPFDWLTIKPALSGSLRNIDDRQYSVTAMYSMLPWDSPYDKDGNLVPHRYSGWVNTQQTNYLYDLQWNYSESKYYEFMGSLDFDIKITDWLTFSSVNNYKYINSTSHGYSDPRSSSGENVNGRLTEWRAEVTRRYTNQKLLINKDFGKHSISGLIAYEFNDYYYKNLDVYGTGFVPGFEVLDVVSKPERTKGGINEWATQSYFTQWKYVYDGKYIAEASIRRDGASNLGTNAKYGNLLSGSVGWIISREDWFDVDWIDNLKLRGGYGTVGNRPSSLYPQYDLYSVSSSYNENSGALISVIGNKDLTWEKTYTTSIGLDAALFNNRLRFTFDFYSKDTDNILYNVPVTGLTGVTSVYRNIGKMKNTGYEISLGGDIISTKDWFWNVELNIGHNSNKLKDLYKQKDTDGSYVVKPVIISDGSSIAGTAQRILEIGYPVDTYYLKEWAGVNPENGAPMWYKDTKDSEGNVTGRETTSNYAEAGYYKCGSAAPDLFGGFSTTLTWKGFELNAVFGYSIGGKIYNYSRQEYDSDGTYTDRNQMKLKDGWSRWEKPGDIATHPVAKYNNQDKGNSASSRYLEDSDYLKLRSLTLGYNFKLPQWGIQNLRVFMNAENLFTITDYSGVDPEIPASDGSVMGTAGPAVYPSVRKYMFGLNLTF</sequence>
<evidence type="ECO:0000313" key="16">
    <source>
        <dbReference type="Proteomes" id="UP000283958"/>
    </source>
</evidence>
<dbReference type="InterPro" id="IPR012910">
    <property type="entry name" value="Plug_dom"/>
</dbReference>
<dbReference type="Proteomes" id="UP000283429">
    <property type="component" value="Unassembled WGS sequence"/>
</dbReference>
<comment type="subcellular location">
    <subcellularLocation>
        <location evidence="1 8">Cell outer membrane</location>
        <topology evidence="1 8">Multi-pass membrane protein</topology>
    </subcellularLocation>
</comment>